<feature type="transmembrane region" description="Helical" evidence="5">
    <location>
        <begin position="104"/>
        <end position="122"/>
    </location>
</feature>
<dbReference type="PANTHER" id="PTHR37955:SF1">
    <property type="entry name" value="DEP DOMAIN-CONTAINING PROTEIN"/>
    <property type="match status" value="1"/>
</dbReference>
<keyword evidence="2 5" id="KW-0812">Transmembrane</keyword>
<dbReference type="Proteomes" id="UP001432180">
    <property type="component" value="Chromosome"/>
</dbReference>
<evidence type="ECO:0000256" key="3">
    <source>
        <dbReference type="ARBA" id="ARBA00022989"/>
    </source>
</evidence>
<dbReference type="Gene3D" id="1.50.10.150">
    <property type="entry name" value="Voltage-dependent anion channel"/>
    <property type="match status" value="1"/>
</dbReference>
<dbReference type="Pfam" id="PF03595">
    <property type="entry name" value="SLAC1"/>
    <property type="match status" value="1"/>
</dbReference>
<feature type="transmembrane region" description="Helical" evidence="5">
    <location>
        <begin position="305"/>
        <end position="330"/>
    </location>
</feature>
<dbReference type="InterPro" id="IPR004695">
    <property type="entry name" value="SLAC1/Mae1/Ssu1/TehA"/>
</dbReference>
<evidence type="ECO:0000256" key="1">
    <source>
        <dbReference type="ARBA" id="ARBA00004141"/>
    </source>
</evidence>
<proteinExistence type="predicted"/>
<feature type="transmembrane region" description="Helical" evidence="5">
    <location>
        <begin position="28"/>
        <end position="49"/>
    </location>
</feature>
<feature type="transmembrane region" description="Helical" evidence="5">
    <location>
        <begin position="189"/>
        <end position="210"/>
    </location>
</feature>
<sequence>MTSATARVGSQQAGPIQGAFGPSAGARLAHFPVSFFAMVMGLTGLAIAWEKAAAMLEVELVMVPWLIGLSVLLFALLLSTYLAKLFIHPEAVLAEMRHPVRLNFMPTISISLLLLAIALLHGAPGISLWLWVLGALVQLLFTLYIVSVWMHHQHFQIHHMNPSWFIPAVGNALVPIAGVPLGFVETSWFFFSIGVLLWAVLMTIIFYRVLFHQSIDARLMPTLFILIAPPSVAFIAYLQLTDKLDVFAQALYFVGVFLTLLLFSQARRFFRLDFYLSWWAYSFPLAAVSIASMRMFDQTGTAFHAYLGFALLTLLTGIVMMLSVSTAMLVRERGICVQE</sequence>
<keyword evidence="3 5" id="KW-1133">Transmembrane helix</keyword>
<evidence type="ECO:0000256" key="4">
    <source>
        <dbReference type="ARBA" id="ARBA00023136"/>
    </source>
</evidence>
<keyword evidence="7" id="KW-1185">Reference proteome</keyword>
<reference evidence="6 7" key="1">
    <citation type="journal article" date="2023" name="Microorganisms">
        <title>Thiorhodovibrio frisius and Trv. litoralis spp. nov., Two Novel Members from a Clade of Fastidious Purple Sulfur Bacteria That Exhibit Unique Red-Shifted Light-Harvesting Capabilities.</title>
        <authorList>
            <person name="Methner A."/>
            <person name="Kuzyk S.B."/>
            <person name="Petersen J."/>
            <person name="Bauer S."/>
            <person name="Brinkmann H."/>
            <person name="Sichau K."/>
            <person name="Wanner G."/>
            <person name="Wolf J."/>
            <person name="Neumann-Schaal M."/>
            <person name="Henke P."/>
            <person name="Tank M."/>
            <person name="Sproer C."/>
            <person name="Bunk B."/>
            <person name="Overmann J."/>
        </authorList>
    </citation>
    <scope>NUCLEOTIDE SEQUENCE [LARGE SCALE GENOMIC DNA]</scope>
    <source>
        <strain evidence="6 7">DSM 6702</strain>
    </source>
</reference>
<name>A0ABZ0SA17_9GAMM</name>
<dbReference type="InterPro" id="IPR052951">
    <property type="entry name" value="Tellurite_res_ion_channel"/>
</dbReference>
<feature type="transmembrane region" description="Helical" evidence="5">
    <location>
        <begin position="162"/>
        <end position="183"/>
    </location>
</feature>
<accession>A0ABZ0SA17</accession>
<feature type="transmembrane region" description="Helical" evidence="5">
    <location>
        <begin position="61"/>
        <end position="83"/>
    </location>
</feature>
<feature type="transmembrane region" description="Helical" evidence="5">
    <location>
        <begin position="275"/>
        <end position="293"/>
    </location>
</feature>
<comment type="subcellular location">
    <subcellularLocation>
        <location evidence="1">Membrane</location>
        <topology evidence="1">Multi-pass membrane protein</topology>
    </subcellularLocation>
</comment>
<evidence type="ECO:0000256" key="5">
    <source>
        <dbReference type="SAM" id="Phobius"/>
    </source>
</evidence>
<keyword evidence="4 5" id="KW-0472">Membrane</keyword>
<feature type="transmembrane region" description="Helical" evidence="5">
    <location>
        <begin position="246"/>
        <end position="263"/>
    </location>
</feature>
<evidence type="ECO:0000313" key="7">
    <source>
        <dbReference type="Proteomes" id="UP001432180"/>
    </source>
</evidence>
<gene>
    <name evidence="6" type="primary">tehA_2</name>
    <name evidence="6" type="ORF">Thiowin_02915</name>
</gene>
<dbReference type="CDD" id="cd09323">
    <property type="entry name" value="TDT_SLAC1_like"/>
    <property type="match status" value="1"/>
</dbReference>
<dbReference type="PANTHER" id="PTHR37955">
    <property type="entry name" value="TELLURITE RESISTANCE PROTEIN TEHA"/>
    <property type="match status" value="1"/>
</dbReference>
<dbReference type="EMBL" id="CP121472">
    <property type="protein sequence ID" value="WPL17873.1"/>
    <property type="molecule type" value="Genomic_DNA"/>
</dbReference>
<dbReference type="InterPro" id="IPR038665">
    <property type="entry name" value="Voltage-dep_anion_channel_sf"/>
</dbReference>
<organism evidence="6 7">
    <name type="scientific">Thiorhodovibrio winogradskyi</name>
    <dbReference type="NCBI Taxonomy" id="77007"/>
    <lineage>
        <taxon>Bacteria</taxon>
        <taxon>Pseudomonadati</taxon>
        <taxon>Pseudomonadota</taxon>
        <taxon>Gammaproteobacteria</taxon>
        <taxon>Chromatiales</taxon>
        <taxon>Chromatiaceae</taxon>
        <taxon>Thiorhodovibrio</taxon>
    </lineage>
</organism>
<feature type="transmembrane region" description="Helical" evidence="5">
    <location>
        <begin position="128"/>
        <end position="150"/>
    </location>
</feature>
<evidence type="ECO:0000256" key="2">
    <source>
        <dbReference type="ARBA" id="ARBA00022692"/>
    </source>
</evidence>
<feature type="transmembrane region" description="Helical" evidence="5">
    <location>
        <begin position="222"/>
        <end position="240"/>
    </location>
</feature>
<protein>
    <submittedName>
        <fullName evidence="6">Tellurite resistance protein TehA</fullName>
    </submittedName>
</protein>
<evidence type="ECO:0000313" key="6">
    <source>
        <dbReference type="EMBL" id="WPL17873.1"/>
    </source>
</evidence>